<dbReference type="KEGG" id="hro:HELRODRAFT_173917"/>
<proteinExistence type="predicted"/>
<dbReference type="InParanoid" id="T1F7D6"/>
<evidence type="ECO:0000313" key="3">
    <source>
        <dbReference type="Proteomes" id="UP000015101"/>
    </source>
</evidence>
<gene>
    <name evidence="2" type="primary">20204735</name>
    <name evidence="1" type="ORF">HELRODRAFT_173917</name>
</gene>
<name>T1F7D6_HELRO</name>
<dbReference type="InterPro" id="IPR027417">
    <property type="entry name" value="P-loop_NTPase"/>
</dbReference>
<dbReference type="RefSeq" id="XP_009018741.1">
    <property type="nucleotide sequence ID" value="XM_009020493.1"/>
</dbReference>
<reference evidence="3" key="1">
    <citation type="submission" date="2012-12" db="EMBL/GenBank/DDBJ databases">
        <authorList>
            <person name="Hellsten U."/>
            <person name="Grimwood J."/>
            <person name="Chapman J.A."/>
            <person name="Shapiro H."/>
            <person name="Aerts A."/>
            <person name="Otillar R.P."/>
            <person name="Terry A.Y."/>
            <person name="Boore J.L."/>
            <person name="Simakov O."/>
            <person name="Marletaz F."/>
            <person name="Cho S.-J."/>
            <person name="Edsinger-Gonzales E."/>
            <person name="Havlak P."/>
            <person name="Kuo D.-H."/>
            <person name="Larsson T."/>
            <person name="Lv J."/>
            <person name="Arendt D."/>
            <person name="Savage R."/>
            <person name="Osoegawa K."/>
            <person name="de Jong P."/>
            <person name="Lindberg D.R."/>
            <person name="Seaver E.C."/>
            <person name="Weisblat D.A."/>
            <person name="Putnam N.H."/>
            <person name="Grigoriev I.V."/>
            <person name="Rokhsar D.S."/>
        </authorList>
    </citation>
    <scope>NUCLEOTIDE SEQUENCE</scope>
</reference>
<evidence type="ECO:0000313" key="2">
    <source>
        <dbReference type="EnsemblMetazoa" id="HelroP173917"/>
    </source>
</evidence>
<dbReference type="Gene3D" id="3.40.50.300">
    <property type="entry name" value="P-loop containing nucleotide triphosphate hydrolases"/>
    <property type="match status" value="1"/>
</dbReference>
<accession>T1F7D6</accession>
<dbReference type="Proteomes" id="UP000015101">
    <property type="component" value="Unassembled WGS sequence"/>
</dbReference>
<dbReference type="EMBL" id="AMQM01004761">
    <property type="status" value="NOT_ANNOTATED_CDS"/>
    <property type="molecule type" value="Genomic_DNA"/>
</dbReference>
<dbReference type="CTD" id="20204735"/>
<sequence length="173" mass="19027">MKDYLSPTTIVCNLVPKTEEHEKFGDLVGTDDIIDKLKITLLPFKLKRLNLCSREILIFGPNCCGKNTLAMCIAAELDLPLAVDGQLLKNFVEIFRQGENFSAEGTSCCSDVKNDAKTKKHEVTLFQIVDAKQKADVEGSTEFFASAIVCNLISKTGIIPNDPKQNESTKSSP</sequence>
<reference evidence="2" key="3">
    <citation type="submission" date="2015-06" db="UniProtKB">
        <authorList>
            <consortium name="EnsemblMetazoa"/>
        </authorList>
    </citation>
    <scope>IDENTIFICATION</scope>
</reference>
<dbReference type="EnsemblMetazoa" id="HelroT173917">
    <property type="protein sequence ID" value="HelroP173917"/>
    <property type="gene ID" value="HelroG173917"/>
</dbReference>
<dbReference type="HOGENOM" id="CLU_1549305_0_0_1"/>
<reference evidence="1 3" key="2">
    <citation type="journal article" date="2013" name="Nature">
        <title>Insights into bilaterian evolution from three spiralian genomes.</title>
        <authorList>
            <person name="Simakov O."/>
            <person name="Marletaz F."/>
            <person name="Cho S.J."/>
            <person name="Edsinger-Gonzales E."/>
            <person name="Havlak P."/>
            <person name="Hellsten U."/>
            <person name="Kuo D.H."/>
            <person name="Larsson T."/>
            <person name="Lv J."/>
            <person name="Arendt D."/>
            <person name="Savage R."/>
            <person name="Osoegawa K."/>
            <person name="de Jong P."/>
            <person name="Grimwood J."/>
            <person name="Chapman J.A."/>
            <person name="Shapiro H."/>
            <person name="Aerts A."/>
            <person name="Otillar R.P."/>
            <person name="Terry A.Y."/>
            <person name="Boore J.L."/>
            <person name="Grigoriev I.V."/>
            <person name="Lindberg D.R."/>
            <person name="Seaver E.C."/>
            <person name="Weisblat D.A."/>
            <person name="Putnam N.H."/>
            <person name="Rokhsar D.S."/>
        </authorList>
    </citation>
    <scope>NUCLEOTIDE SEQUENCE</scope>
</reference>
<dbReference type="GeneID" id="20204735"/>
<dbReference type="EMBL" id="KB096676">
    <property type="protein sequence ID" value="ESO03048.1"/>
    <property type="molecule type" value="Genomic_DNA"/>
</dbReference>
<keyword evidence="3" id="KW-1185">Reference proteome</keyword>
<evidence type="ECO:0000313" key="1">
    <source>
        <dbReference type="EMBL" id="ESO03048.1"/>
    </source>
</evidence>
<protein>
    <submittedName>
        <fullName evidence="1 2">Uncharacterized protein</fullName>
    </submittedName>
</protein>
<dbReference type="SUPFAM" id="SSF52540">
    <property type="entry name" value="P-loop containing nucleoside triphosphate hydrolases"/>
    <property type="match status" value="1"/>
</dbReference>
<dbReference type="AlphaFoldDB" id="T1F7D6"/>
<organism evidence="2 3">
    <name type="scientific">Helobdella robusta</name>
    <name type="common">Californian leech</name>
    <dbReference type="NCBI Taxonomy" id="6412"/>
    <lineage>
        <taxon>Eukaryota</taxon>
        <taxon>Metazoa</taxon>
        <taxon>Spiralia</taxon>
        <taxon>Lophotrochozoa</taxon>
        <taxon>Annelida</taxon>
        <taxon>Clitellata</taxon>
        <taxon>Hirudinea</taxon>
        <taxon>Rhynchobdellida</taxon>
        <taxon>Glossiphoniidae</taxon>
        <taxon>Helobdella</taxon>
    </lineage>
</organism>